<comment type="caution">
    <text evidence="3">The sequence shown here is derived from an EMBL/GenBank/DDBJ whole genome shotgun (WGS) entry which is preliminary data.</text>
</comment>
<dbReference type="InParanoid" id="A0A1Y2D8Y5"/>
<proteinExistence type="predicted"/>
<dbReference type="AlphaFoldDB" id="A0A1Y2D8Y5"/>
<dbReference type="PANTHER" id="PTHR28498">
    <property type="entry name" value="ZINC FINGER SWIM DOMAIN-CONTAINING PROTEIN 7"/>
    <property type="match status" value="1"/>
</dbReference>
<name>A0A1Y2D8Y5_9BASI</name>
<evidence type="ECO:0000259" key="2">
    <source>
        <dbReference type="PROSITE" id="PS50966"/>
    </source>
</evidence>
<evidence type="ECO:0000256" key="1">
    <source>
        <dbReference type="PROSITE-ProRule" id="PRU00325"/>
    </source>
</evidence>
<reference evidence="3 4" key="1">
    <citation type="submission" date="2016-07" db="EMBL/GenBank/DDBJ databases">
        <title>Pervasive Adenine N6-methylation of Active Genes in Fungi.</title>
        <authorList>
            <consortium name="DOE Joint Genome Institute"/>
            <person name="Mondo S.J."/>
            <person name="Dannebaum R.O."/>
            <person name="Kuo R.C."/>
            <person name="Labutti K."/>
            <person name="Haridas S."/>
            <person name="Kuo A."/>
            <person name="Salamov A."/>
            <person name="Ahrendt S.R."/>
            <person name="Lipzen A."/>
            <person name="Sullivan W."/>
            <person name="Andreopoulos W.B."/>
            <person name="Clum A."/>
            <person name="Lindquist E."/>
            <person name="Daum C."/>
            <person name="Ramamoorthy G.K."/>
            <person name="Gryganskyi A."/>
            <person name="Culley D."/>
            <person name="Magnuson J.K."/>
            <person name="James T.Y."/>
            <person name="O'Malley M.A."/>
            <person name="Stajich J.E."/>
            <person name="Spatafora J.W."/>
            <person name="Visel A."/>
            <person name="Grigoriev I.V."/>
        </authorList>
    </citation>
    <scope>NUCLEOTIDE SEQUENCE [LARGE SCALE GENOMIC DNA]</scope>
    <source>
        <strain evidence="3 4">62-1032</strain>
    </source>
</reference>
<feature type="domain" description="SWIM-type" evidence="2">
    <location>
        <begin position="83"/>
        <end position="127"/>
    </location>
</feature>
<dbReference type="OrthoDB" id="337581at2759"/>
<dbReference type="GO" id="GO:0097196">
    <property type="term" value="C:Shu complex"/>
    <property type="evidence" value="ECO:0007669"/>
    <property type="project" value="TreeGrafter"/>
</dbReference>
<dbReference type="Proteomes" id="UP000193467">
    <property type="component" value="Unassembled WGS sequence"/>
</dbReference>
<keyword evidence="1" id="KW-0863">Zinc-finger</keyword>
<keyword evidence="1" id="KW-0479">Metal-binding</keyword>
<organism evidence="3 4">
    <name type="scientific">Leucosporidium creatinivorum</name>
    <dbReference type="NCBI Taxonomy" id="106004"/>
    <lineage>
        <taxon>Eukaryota</taxon>
        <taxon>Fungi</taxon>
        <taxon>Dikarya</taxon>
        <taxon>Basidiomycota</taxon>
        <taxon>Pucciniomycotina</taxon>
        <taxon>Microbotryomycetes</taxon>
        <taxon>Leucosporidiales</taxon>
        <taxon>Leucosporidium</taxon>
    </lineage>
</organism>
<sequence length="168" mass="17702">MSIDLTNLLQAQLCSLSNPLSETDLRSLALLTSSSLLIDALDLIDKGQVSQITLPNGQHLYQVAGTSGAYSVHPNLPQSPRSLSDSFDQPHHQQLGYCPCPAFSYSVFKADHQVICKHLLAVKLAQHLGAPPLVKKEMGLRWLAAFATGFAVPVQQGGAAGMGGGGGA</sequence>
<protein>
    <recommendedName>
        <fullName evidence="2">SWIM-type domain-containing protein</fullName>
    </recommendedName>
</protein>
<dbReference type="EMBL" id="MCGR01000089">
    <property type="protein sequence ID" value="ORY55719.1"/>
    <property type="molecule type" value="Genomic_DNA"/>
</dbReference>
<dbReference type="PANTHER" id="PTHR28498:SF1">
    <property type="entry name" value="ZINC FINGER SWIM DOMAIN-CONTAINING PROTEIN 7"/>
    <property type="match status" value="1"/>
</dbReference>
<dbReference type="GO" id="GO:0000724">
    <property type="term" value="P:double-strand break repair via homologous recombination"/>
    <property type="evidence" value="ECO:0007669"/>
    <property type="project" value="TreeGrafter"/>
</dbReference>
<evidence type="ECO:0000313" key="3">
    <source>
        <dbReference type="EMBL" id="ORY55719.1"/>
    </source>
</evidence>
<keyword evidence="4" id="KW-1185">Reference proteome</keyword>
<dbReference type="PROSITE" id="PS50966">
    <property type="entry name" value="ZF_SWIM"/>
    <property type="match status" value="1"/>
</dbReference>
<dbReference type="InterPro" id="IPR007527">
    <property type="entry name" value="Znf_SWIM"/>
</dbReference>
<dbReference type="GO" id="GO:0008270">
    <property type="term" value="F:zinc ion binding"/>
    <property type="evidence" value="ECO:0007669"/>
    <property type="project" value="UniProtKB-KW"/>
</dbReference>
<gene>
    <name evidence="3" type="ORF">BCR35DRAFT_335542</name>
</gene>
<keyword evidence="1" id="KW-0862">Zinc</keyword>
<accession>A0A1Y2D8Y5</accession>
<evidence type="ECO:0000313" key="4">
    <source>
        <dbReference type="Proteomes" id="UP000193467"/>
    </source>
</evidence>